<accession>A0A810AT31</accession>
<dbReference type="Gene3D" id="3.40.50.300">
    <property type="entry name" value="P-loop containing nucleotide triphosphate hydrolases"/>
    <property type="match status" value="1"/>
</dbReference>
<dbReference type="SUPFAM" id="SSF52540">
    <property type="entry name" value="P-loop containing nucleoside triphosphate hydrolases"/>
    <property type="match status" value="1"/>
</dbReference>
<sequence>MHAAPLLQVNHASLLDSWREELASAERLLDEKPELPIALLGPSQQGKSSLINAIVGETILPVGAAVGACTCVVTSVHYESSDKYRAEIEFISLKDWASELFALRAAADAAASEEDVDADREEQELQKAAALEKFDAVYRDKRVSEIETVLEHADLLLPKEIALAMATGQPIAVVEDKPISLRNSIRKYLVGRQQHQDGQFWPLISRLRIYGKFDVLSNGVELVDLPGLNDPNPAREQVTKRYLKDAQYIWLVCNSQSGIDRVFSHLLRDDGFLLRLFLEGRLDVFSVIATKVDDINLQAILEHMGKDVEDYDGNYRPVLEHRRKEIEAHARDRLASIAEDIVAKADPGEHGAAFFDRIRAIPVFSISTAAYSHAIGKSPLYTGMKLSERESQVPDLIAHMHSITFARSYKTRVEASFRRLQLLYSQANRFFLDRIRRAEADTVLARTEWSEFVRVATGSISEGQVALDQIKGRAAEALHQHRVAFDERLAELESKAEKNLGGVFSRWDTINWRTLRAALQKNGVWYSVALGREFDLNRDLARAYLDLVPLIWDDYFGAQLAGLTDQVVNETREELRRTVARIKGAISMLRHQPHGFQDSIETSLATASDSFKLRIGEVRARLSAHIQRTRQELASGMVESAQEIMRPAYSLAAADRGGAGTKKRMLALIVNHARLYGPKLFLSIGQELAEGVGALEASMIPQLTKIVSYGGHVLDQSRQNTINHQIVGSDQLGAFRSALGHYPGAPEMGRNSLDNINA</sequence>
<feature type="domain" description="DUF7605" evidence="2">
    <location>
        <begin position="505"/>
        <end position="672"/>
    </location>
</feature>
<evidence type="ECO:0000313" key="3">
    <source>
        <dbReference type="EMBL" id="BCE58276.1"/>
    </source>
</evidence>
<dbReference type="Pfam" id="PF00350">
    <property type="entry name" value="Dynamin_N"/>
    <property type="match status" value="1"/>
</dbReference>
<dbReference type="PANTHER" id="PTHR36681">
    <property type="entry name" value="NUCLEAR GTPASE, GERMINAL CENTER-ASSOCIATED, TANDEM DUPLICATE 3"/>
    <property type="match status" value="1"/>
</dbReference>
<evidence type="ECO:0000313" key="4">
    <source>
        <dbReference type="EMBL" id="BCE66953.1"/>
    </source>
</evidence>
<dbReference type="InterPro" id="IPR027417">
    <property type="entry name" value="P-loop_NTPase"/>
</dbReference>
<dbReference type="EMBL" id="AP023095">
    <property type="protein sequence ID" value="BCE58276.1"/>
    <property type="molecule type" value="Genomic_DNA"/>
</dbReference>
<proteinExistence type="predicted"/>
<dbReference type="AlphaFoldDB" id="A0A810AT31"/>
<dbReference type="Pfam" id="PF24564">
    <property type="entry name" value="DUF7605"/>
    <property type="match status" value="1"/>
</dbReference>
<gene>
    <name evidence="3" type="ORF">XF5B_57880</name>
    <name evidence="4" type="ORF">XF6B_57520</name>
</gene>
<evidence type="ECO:0000259" key="1">
    <source>
        <dbReference type="Pfam" id="PF00350"/>
    </source>
</evidence>
<protein>
    <recommendedName>
        <fullName evidence="5">Dynamin family protein</fullName>
    </recommendedName>
</protein>
<evidence type="ECO:0008006" key="5">
    <source>
        <dbReference type="Google" id="ProtNLM"/>
    </source>
</evidence>
<reference evidence="4" key="2">
    <citation type="submission" date="2020-05" db="EMBL/GenBank/DDBJ databases">
        <title>Complete genome sequence of Bradyrhizobium diazoefficiens XF6 isolated from soybean nodule.</title>
        <authorList>
            <person name="Noda R."/>
            <person name="Kakizaki K."/>
            <person name="Minamisawa K."/>
        </authorList>
    </citation>
    <scope>NUCLEOTIDE SEQUENCE</scope>
    <source>
        <strain evidence="4">XF6</strain>
    </source>
</reference>
<evidence type="ECO:0000259" key="2">
    <source>
        <dbReference type="Pfam" id="PF24564"/>
    </source>
</evidence>
<dbReference type="InterPro" id="IPR056024">
    <property type="entry name" value="DUF7605"/>
</dbReference>
<dbReference type="PANTHER" id="PTHR36681:SF3">
    <property type="entry name" value="NUCLEAR GTPASE, GERMINAL CENTER-ASSOCIATED, TANDEM DUPLICATE 3"/>
    <property type="match status" value="1"/>
</dbReference>
<feature type="domain" description="Dynamin N-terminal" evidence="1">
    <location>
        <begin position="37"/>
        <end position="260"/>
    </location>
</feature>
<reference evidence="3" key="1">
    <citation type="submission" date="2020-05" db="EMBL/GenBank/DDBJ databases">
        <title>Complete genome sequence of Bradyrhizobium diazoefficiens XF5 isolated from soybean nodule.</title>
        <authorList>
            <person name="Noda R."/>
            <person name="Kakizaki K."/>
            <person name="Minamisawa K."/>
        </authorList>
    </citation>
    <scope>NUCLEOTIDE SEQUENCE</scope>
    <source>
        <strain evidence="3">XF5</strain>
    </source>
</reference>
<name>A0A810AT31_9BRAD</name>
<dbReference type="InterPro" id="IPR045063">
    <property type="entry name" value="Dynamin_N"/>
</dbReference>
<organism evidence="4">
    <name type="scientific">Bradyrhizobium diazoefficiens</name>
    <dbReference type="NCBI Taxonomy" id="1355477"/>
    <lineage>
        <taxon>Bacteria</taxon>
        <taxon>Pseudomonadati</taxon>
        <taxon>Pseudomonadota</taxon>
        <taxon>Alphaproteobacteria</taxon>
        <taxon>Hyphomicrobiales</taxon>
        <taxon>Nitrobacteraceae</taxon>
        <taxon>Bradyrhizobium</taxon>
    </lineage>
</organism>
<dbReference type="EMBL" id="AP023096">
    <property type="protein sequence ID" value="BCE66953.1"/>
    <property type="molecule type" value="Genomic_DNA"/>
</dbReference>